<dbReference type="InterPro" id="IPR022684">
    <property type="entry name" value="Calpain_cysteine_protease"/>
</dbReference>
<evidence type="ECO:0000256" key="5">
    <source>
        <dbReference type="PIRSR" id="PIRSR622684-1"/>
    </source>
</evidence>
<keyword evidence="4 6" id="KW-0788">Thiol protease</keyword>
<accession>A0A8H5FCK7</accession>
<protein>
    <recommendedName>
        <fullName evidence="8">Calpain catalytic domain-containing protein</fullName>
    </recommendedName>
</protein>
<dbReference type="OrthoDB" id="424753at2759"/>
<dbReference type="PANTHER" id="PTHR10183">
    <property type="entry name" value="CALPAIN"/>
    <property type="match status" value="1"/>
</dbReference>
<dbReference type="EMBL" id="JAACJK010000111">
    <property type="protein sequence ID" value="KAF5332095.1"/>
    <property type="molecule type" value="Genomic_DNA"/>
</dbReference>
<dbReference type="GO" id="GO:0006508">
    <property type="term" value="P:proteolysis"/>
    <property type="evidence" value="ECO:0007669"/>
    <property type="project" value="UniProtKB-KW"/>
</dbReference>
<comment type="caution">
    <text evidence="9">The sequence shown here is derived from an EMBL/GenBank/DDBJ whole genome shotgun (WGS) entry which is preliminary data.</text>
</comment>
<feature type="compositionally biased region" description="Low complexity" evidence="7">
    <location>
        <begin position="699"/>
        <end position="712"/>
    </location>
</feature>
<feature type="domain" description="Calpain catalytic" evidence="8">
    <location>
        <begin position="102"/>
        <end position="397"/>
    </location>
</feature>
<dbReference type="AlphaFoldDB" id="A0A8H5FCK7"/>
<dbReference type="InterPro" id="IPR001300">
    <property type="entry name" value="Peptidase_C2_calpain_cat"/>
</dbReference>
<reference evidence="9 10" key="1">
    <citation type="journal article" date="2020" name="ISME J.">
        <title>Uncovering the hidden diversity of litter-decomposition mechanisms in mushroom-forming fungi.</title>
        <authorList>
            <person name="Floudas D."/>
            <person name="Bentzer J."/>
            <person name="Ahren D."/>
            <person name="Johansson T."/>
            <person name="Persson P."/>
            <person name="Tunlid A."/>
        </authorList>
    </citation>
    <scope>NUCLEOTIDE SEQUENCE [LARGE SCALE GENOMIC DNA]</scope>
    <source>
        <strain evidence="9 10">CBS 175.51</strain>
    </source>
</reference>
<evidence type="ECO:0000256" key="2">
    <source>
        <dbReference type="ARBA" id="ARBA00022670"/>
    </source>
</evidence>
<evidence type="ECO:0000259" key="8">
    <source>
        <dbReference type="PROSITE" id="PS50203"/>
    </source>
</evidence>
<feature type="region of interest" description="Disordered" evidence="7">
    <location>
        <begin position="693"/>
        <end position="733"/>
    </location>
</feature>
<sequence length="733" mass="81787">MDSATMSPVELELAKSLPLLRTDSEDAPALRMSFAEQDGGLLITPELDEAVAQCRAKVKRIAQDCRSGNRKYRDIEFDIENNQGNTLYGLFVTELYMVADVRRVDKIFDKPLFFDGSCTMSKDIVQGGAGDCWFLSALATVSSSKRLIEKLCVERDEEVGVYGFIFFRDNRWEPVIVDDLLYTRIPRYEELKINEQNLYHYKKELYEKVARKGGKSLFFARSESSGDTWVPLIEKAYAKLHGSYSSLGSGQEWDALEDLTGGVATVVLNKDILDTDRFWNEELSRANRDRLFGCSFNNLSGERNGKADTDVQGLFGAHSYSVLRAVEVKGRRFVMLRNPWGKSEWTGRWSDGSKEWTREWVRAMPLLGHTFGNDGQFMMEYSDWLDCFSFISRVVLFDSSWAMCSEWLRVQAPPLPAAWSYGLVSFKITVSGATPAIIVLSKLNSRYYRDFSAQMRWYLDFSVVREGEKEVLAQPHHSQNSSRSVSLELELEAGTYFVYVRLDRDIVDTGVLAWPETVEDWRSERLCKAMERRAQSQSIASNFKKEDHPNFLRDNLSTLIKQETEAIEAKKANTPTESSSDGTNDSRPDILTTSSTPSTSNPPTIIPPPPLTILTPPTSPYTTAPSSPLSTTPPAPPVPNTEEKPPPPKPTDSETPKAPEPDRIRVPYDDRNTLFLGLRLYTRHGVRGAVEGRLGGGAVNAPAARAGARSTGVGTGTGPGTEKKAALTGASGD</sequence>
<gene>
    <name evidence="9" type="ORF">D9611_008103</name>
</gene>
<evidence type="ECO:0000313" key="9">
    <source>
        <dbReference type="EMBL" id="KAF5332095.1"/>
    </source>
</evidence>
<evidence type="ECO:0000313" key="10">
    <source>
        <dbReference type="Proteomes" id="UP000541558"/>
    </source>
</evidence>
<feature type="compositionally biased region" description="Basic and acidic residues" evidence="7">
    <location>
        <begin position="641"/>
        <end position="668"/>
    </location>
</feature>
<evidence type="ECO:0000256" key="6">
    <source>
        <dbReference type="PROSITE-ProRule" id="PRU00239"/>
    </source>
</evidence>
<name>A0A8H5FCK7_9AGAR</name>
<dbReference type="Pfam" id="PF00648">
    <property type="entry name" value="Peptidase_C2"/>
    <property type="match status" value="1"/>
</dbReference>
<evidence type="ECO:0000256" key="4">
    <source>
        <dbReference type="ARBA" id="ARBA00022807"/>
    </source>
</evidence>
<dbReference type="PROSITE" id="PS50203">
    <property type="entry name" value="CALPAIN_CAT"/>
    <property type="match status" value="1"/>
</dbReference>
<feature type="region of interest" description="Disordered" evidence="7">
    <location>
        <begin position="566"/>
        <end position="668"/>
    </location>
</feature>
<dbReference type="PANTHER" id="PTHR10183:SF379">
    <property type="entry name" value="CALPAIN-5"/>
    <property type="match status" value="1"/>
</dbReference>
<dbReference type="InterPro" id="IPR038765">
    <property type="entry name" value="Papain-like_cys_pep_sf"/>
</dbReference>
<feature type="active site" evidence="5 6">
    <location>
        <position position="132"/>
    </location>
</feature>
<dbReference type="InterPro" id="IPR000169">
    <property type="entry name" value="Pept_cys_AS"/>
</dbReference>
<feature type="compositionally biased region" description="Polar residues" evidence="7">
    <location>
        <begin position="573"/>
        <end position="585"/>
    </location>
</feature>
<keyword evidence="3 6" id="KW-0378">Hydrolase</keyword>
<feature type="compositionally biased region" description="Low complexity" evidence="7">
    <location>
        <begin position="590"/>
        <end position="603"/>
    </location>
</feature>
<keyword evidence="10" id="KW-1185">Reference proteome</keyword>
<keyword evidence="2 6" id="KW-0645">Protease</keyword>
<feature type="active site" evidence="5 6">
    <location>
        <position position="318"/>
    </location>
</feature>
<evidence type="ECO:0000256" key="3">
    <source>
        <dbReference type="ARBA" id="ARBA00022801"/>
    </source>
</evidence>
<proteinExistence type="inferred from homology"/>
<feature type="active site" evidence="5 6">
    <location>
        <position position="338"/>
    </location>
</feature>
<dbReference type="Proteomes" id="UP000541558">
    <property type="component" value="Unassembled WGS sequence"/>
</dbReference>
<organism evidence="9 10">
    <name type="scientific">Ephemerocybe angulata</name>
    <dbReference type="NCBI Taxonomy" id="980116"/>
    <lineage>
        <taxon>Eukaryota</taxon>
        <taxon>Fungi</taxon>
        <taxon>Dikarya</taxon>
        <taxon>Basidiomycota</taxon>
        <taxon>Agaricomycotina</taxon>
        <taxon>Agaricomycetes</taxon>
        <taxon>Agaricomycetidae</taxon>
        <taxon>Agaricales</taxon>
        <taxon>Agaricineae</taxon>
        <taxon>Psathyrellaceae</taxon>
        <taxon>Ephemerocybe</taxon>
    </lineage>
</organism>
<dbReference type="GO" id="GO:0004198">
    <property type="term" value="F:calcium-dependent cysteine-type endopeptidase activity"/>
    <property type="evidence" value="ECO:0007669"/>
    <property type="project" value="InterPro"/>
</dbReference>
<evidence type="ECO:0000256" key="1">
    <source>
        <dbReference type="ARBA" id="ARBA00007623"/>
    </source>
</evidence>
<dbReference type="SMART" id="SM00230">
    <property type="entry name" value="CysPc"/>
    <property type="match status" value="1"/>
</dbReference>
<dbReference type="PROSITE" id="PS00139">
    <property type="entry name" value="THIOL_PROTEASE_CYS"/>
    <property type="match status" value="1"/>
</dbReference>
<evidence type="ECO:0000256" key="7">
    <source>
        <dbReference type="SAM" id="MobiDB-lite"/>
    </source>
</evidence>
<comment type="similarity">
    <text evidence="1">Belongs to the peptidase C2 family.</text>
</comment>
<feature type="compositionally biased region" description="Low complexity" evidence="7">
    <location>
        <begin position="612"/>
        <end position="630"/>
    </location>
</feature>
<dbReference type="SUPFAM" id="SSF54001">
    <property type="entry name" value="Cysteine proteinases"/>
    <property type="match status" value="1"/>
</dbReference>
<dbReference type="Gene3D" id="3.90.70.10">
    <property type="entry name" value="Cysteine proteinases"/>
    <property type="match status" value="1"/>
</dbReference>